<dbReference type="GO" id="GO:0005615">
    <property type="term" value="C:extracellular space"/>
    <property type="evidence" value="ECO:0007669"/>
    <property type="project" value="TreeGrafter"/>
</dbReference>
<evidence type="ECO:0000259" key="26">
    <source>
        <dbReference type="Pfam" id="PF11838"/>
    </source>
</evidence>
<keyword evidence="8" id="KW-0336">GPI-anchor</keyword>
<dbReference type="FunFam" id="2.60.40.1730:FF:000012">
    <property type="entry name" value="Aminopeptidase N"/>
    <property type="match status" value="3"/>
</dbReference>
<comment type="similarity">
    <text evidence="4">Belongs to the peptidase M1 family.</text>
</comment>
<dbReference type="InterPro" id="IPR024571">
    <property type="entry name" value="ERAP1-like_C_dom"/>
</dbReference>
<evidence type="ECO:0000256" key="17">
    <source>
        <dbReference type="ARBA" id="ARBA00023049"/>
    </source>
</evidence>
<dbReference type="Pfam" id="PF01433">
    <property type="entry name" value="Peptidase_M1"/>
    <property type="match status" value="5"/>
</dbReference>
<feature type="domain" description="Aminopeptidase N-like N-terminal" evidence="27">
    <location>
        <begin position="1833"/>
        <end position="2017"/>
    </location>
</feature>
<evidence type="ECO:0000259" key="25">
    <source>
        <dbReference type="Pfam" id="PF01433"/>
    </source>
</evidence>
<dbReference type="GO" id="GO:0070006">
    <property type="term" value="F:metalloaminopeptidase activity"/>
    <property type="evidence" value="ECO:0007669"/>
    <property type="project" value="TreeGrafter"/>
</dbReference>
<evidence type="ECO:0000259" key="27">
    <source>
        <dbReference type="Pfam" id="PF17900"/>
    </source>
</evidence>
<dbReference type="GO" id="GO:0005737">
    <property type="term" value="C:cytoplasm"/>
    <property type="evidence" value="ECO:0007669"/>
    <property type="project" value="TreeGrafter"/>
</dbReference>
<name>A0A151WZ03_9HYME</name>
<dbReference type="GO" id="GO:0098552">
    <property type="term" value="C:side of membrane"/>
    <property type="evidence" value="ECO:0007669"/>
    <property type="project" value="UniProtKB-KW"/>
</dbReference>
<feature type="domain" description="ERAP1-like C-terminal" evidence="26">
    <location>
        <begin position="3818"/>
        <end position="4138"/>
    </location>
</feature>
<evidence type="ECO:0000256" key="2">
    <source>
        <dbReference type="ARBA" id="ARBA00004606"/>
    </source>
</evidence>
<dbReference type="Proteomes" id="UP000075809">
    <property type="component" value="Unassembled WGS sequence"/>
</dbReference>
<organism evidence="28 29">
    <name type="scientific">Mycetomoellerius zeteki</name>
    <dbReference type="NCBI Taxonomy" id="64791"/>
    <lineage>
        <taxon>Eukaryota</taxon>
        <taxon>Metazoa</taxon>
        <taxon>Ecdysozoa</taxon>
        <taxon>Arthropoda</taxon>
        <taxon>Hexapoda</taxon>
        <taxon>Insecta</taxon>
        <taxon>Pterygota</taxon>
        <taxon>Neoptera</taxon>
        <taxon>Endopterygota</taxon>
        <taxon>Hymenoptera</taxon>
        <taxon>Apocrita</taxon>
        <taxon>Aculeata</taxon>
        <taxon>Formicoidea</taxon>
        <taxon>Formicidae</taxon>
        <taxon>Myrmicinae</taxon>
        <taxon>Mycetomoellerius</taxon>
    </lineage>
</organism>
<keyword evidence="11 23" id="KW-0479">Metal-binding</keyword>
<keyword evidence="13" id="KW-0378">Hydrolase</keyword>
<dbReference type="GO" id="GO:0008270">
    <property type="term" value="F:zinc ion binding"/>
    <property type="evidence" value="ECO:0007669"/>
    <property type="project" value="InterPro"/>
</dbReference>
<feature type="domain" description="Aminopeptidase N-like N-terminal" evidence="27">
    <location>
        <begin position="37"/>
        <end position="225"/>
    </location>
</feature>
<comment type="catalytic activity">
    <reaction evidence="1">
        <text>Release of an N-terminal amino acid, Xaa-|-Yaa- from a peptide, amide or arylamide. Xaa is preferably Ala, but may be most amino acids including Pro (slow action). When a terminal hydrophobic residue is followed by a prolyl residue, the two may be released as an intact Xaa-Pro dipeptide.</text>
        <dbReference type="EC" id="3.4.11.2"/>
    </reaction>
</comment>
<dbReference type="PRINTS" id="PR00756">
    <property type="entry name" value="ALADIPTASE"/>
</dbReference>
<evidence type="ECO:0000256" key="23">
    <source>
        <dbReference type="PIRSR" id="PIRSR634016-3"/>
    </source>
</evidence>
<evidence type="ECO:0000256" key="3">
    <source>
        <dbReference type="ARBA" id="ARBA00004609"/>
    </source>
</evidence>
<keyword evidence="29" id="KW-1185">Reference proteome</keyword>
<keyword evidence="28" id="KW-0031">Aminopeptidase</keyword>
<dbReference type="FunFam" id="1.10.390.10:FF:000033">
    <property type="entry name" value="Endoplasmic reticulum aminopeptidase 1b"/>
    <property type="match status" value="1"/>
</dbReference>
<dbReference type="InterPro" id="IPR001930">
    <property type="entry name" value="Peptidase_M1"/>
</dbReference>
<evidence type="ECO:0000256" key="18">
    <source>
        <dbReference type="ARBA" id="ARBA00023136"/>
    </source>
</evidence>
<keyword evidence="7" id="KW-1003">Cell membrane</keyword>
<evidence type="ECO:0000256" key="7">
    <source>
        <dbReference type="ARBA" id="ARBA00022475"/>
    </source>
</evidence>
<dbReference type="GO" id="GO:0006508">
    <property type="term" value="P:proteolysis"/>
    <property type="evidence" value="ECO:0007669"/>
    <property type="project" value="UniProtKB-KW"/>
</dbReference>
<dbReference type="EMBL" id="KQ982649">
    <property type="protein sequence ID" value="KYQ53114.1"/>
    <property type="molecule type" value="Genomic_DNA"/>
</dbReference>
<feature type="domain" description="ERAP1-like C-terminal" evidence="26">
    <location>
        <begin position="1520"/>
        <end position="1766"/>
    </location>
</feature>
<feature type="domain" description="Peptidase M1 membrane alanine aminopeptidase" evidence="25">
    <location>
        <begin position="2663"/>
        <end position="2885"/>
    </location>
</feature>
<evidence type="ECO:0000256" key="10">
    <source>
        <dbReference type="ARBA" id="ARBA00022692"/>
    </source>
</evidence>
<keyword evidence="15" id="KW-0735">Signal-anchor</keyword>
<feature type="active site" description="Proton acceptor" evidence="22">
    <location>
        <position position="3589"/>
    </location>
</feature>
<evidence type="ECO:0000256" key="14">
    <source>
        <dbReference type="ARBA" id="ARBA00022833"/>
    </source>
</evidence>
<feature type="domain" description="Aminopeptidase N-like N-terminal" evidence="27">
    <location>
        <begin position="3298"/>
        <end position="3483"/>
    </location>
</feature>
<protein>
    <recommendedName>
        <fullName evidence="6">Aminopeptidase N</fullName>
        <ecNumber evidence="5">3.4.11.2</ecNumber>
    </recommendedName>
</protein>
<dbReference type="SUPFAM" id="SSF55486">
    <property type="entry name" value="Metalloproteases ('zincins'), catalytic domain"/>
    <property type="match status" value="5"/>
</dbReference>
<feature type="binding site" evidence="23">
    <location>
        <position position="3592"/>
    </location>
    <ligand>
        <name>Zn(2+)</name>
        <dbReference type="ChEBI" id="CHEBI:29105"/>
        <note>catalytic</note>
    </ligand>
</feature>
<dbReference type="GO" id="GO:0016285">
    <property type="term" value="F:alanyl aminopeptidase activity"/>
    <property type="evidence" value="ECO:0007669"/>
    <property type="project" value="UniProtKB-EC"/>
</dbReference>
<keyword evidence="20" id="KW-0325">Glycoprotein</keyword>
<dbReference type="Gene3D" id="1.25.50.20">
    <property type="match status" value="5"/>
</dbReference>
<keyword evidence="19" id="KW-1015">Disulfide bond</keyword>
<keyword evidence="21" id="KW-0449">Lipoprotein</keyword>
<comment type="cofactor">
    <cofactor evidence="23">
        <name>Zn(2+)</name>
        <dbReference type="ChEBI" id="CHEBI:29105"/>
    </cofactor>
    <text evidence="23">Binds 1 zinc ion per subunit.</text>
</comment>
<evidence type="ECO:0000256" key="19">
    <source>
        <dbReference type="ARBA" id="ARBA00023157"/>
    </source>
</evidence>
<dbReference type="InterPro" id="IPR045357">
    <property type="entry name" value="Aminopeptidase_N-like_N"/>
</dbReference>
<feature type="domain" description="Peptidase M1 membrane alanine aminopeptidase" evidence="25">
    <location>
        <begin position="265"/>
        <end position="500"/>
    </location>
</feature>
<evidence type="ECO:0000256" key="6">
    <source>
        <dbReference type="ARBA" id="ARBA00015611"/>
    </source>
</evidence>
<feature type="domain" description="ERAP1-like C-terminal" evidence="26">
    <location>
        <begin position="582"/>
        <end position="880"/>
    </location>
</feature>
<feature type="domain" description="Aminopeptidase N-like N-terminal" evidence="27">
    <location>
        <begin position="1207"/>
        <end position="1394"/>
    </location>
</feature>
<dbReference type="InterPro" id="IPR027268">
    <property type="entry name" value="Peptidase_M4/M1_CTD_sf"/>
</dbReference>
<dbReference type="CDD" id="cd09601">
    <property type="entry name" value="M1_APN-Q_like"/>
    <property type="match status" value="5"/>
</dbReference>
<dbReference type="Gene3D" id="1.10.390.10">
    <property type="entry name" value="Neutral Protease Domain 2"/>
    <property type="match status" value="5"/>
</dbReference>
<dbReference type="InterPro" id="IPR042097">
    <property type="entry name" value="Aminopeptidase_N-like_N_sf"/>
</dbReference>
<dbReference type="Gene3D" id="3.30.2010.30">
    <property type="match status" value="1"/>
</dbReference>
<dbReference type="Gene3D" id="2.60.40.1730">
    <property type="entry name" value="tricorn interacting facor f3 domain"/>
    <property type="match status" value="5"/>
</dbReference>
<accession>A0A151WZ03</accession>
<feature type="domain" description="Aminopeptidase N-like N-terminal" evidence="27">
    <location>
        <begin position="2445"/>
        <end position="2629"/>
    </location>
</feature>
<dbReference type="Gene3D" id="2.60.40.1910">
    <property type="match status" value="4"/>
</dbReference>
<keyword evidence="12" id="KW-0732">Signal</keyword>
<dbReference type="PANTHER" id="PTHR11533">
    <property type="entry name" value="PROTEASE M1 ZINC METALLOPROTEASE"/>
    <property type="match status" value="1"/>
</dbReference>
<feature type="binding site" evidence="23">
    <location>
        <position position="3611"/>
    </location>
    <ligand>
        <name>Zn(2+)</name>
        <dbReference type="ChEBI" id="CHEBI:29105"/>
        <note>catalytic</note>
    </ligand>
</feature>
<evidence type="ECO:0000256" key="24">
    <source>
        <dbReference type="PIRSR" id="PIRSR634016-4"/>
    </source>
</evidence>
<dbReference type="GO" id="GO:0005886">
    <property type="term" value="C:plasma membrane"/>
    <property type="evidence" value="ECO:0007669"/>
    <property type="project" value="UniProtKB-SubCell"/>
</dbReference>
<evidence type="ECO:0000256" key="5">
    <source>
        <dbReference type="ARBA" id="ARBA00012564"/>
    </source>
</evidence>
<feature type="domain" description="Peptidase M1 membrane alanine aminopeptidase" evidence="25">
    <location>
        <begin position="2051"/>
        <end position="2191"/>
    </location>
</feature>
<evidence type="ECO:0000256" key="22">
    <source>
        <dbReference type="PIRSR" id="PIRSR634016-1"/>
    </source>
</evidence>
<dbReference type="FunFam" id="1.25.50.20:FF:000001">
    <property type="entry name" value="Aminopeptidase"/>
    <property type="match status" value="1"/>
</dbReference>
<dbReference type="EC" id="3.4.11.2" evidence="5"/>
<dbReference type="Pfam" id="PF11838">
    <property type="entry name" value="ERAP1_C"/>
    <property type="match status" value="4"/>
</dbReference>
<dbReference type="GO" id="GO:0043171">
    <property type="term" value="P:peptide catabolic process"/>
    <property type="evidence" value="ECO:0007669"/>
    <property type="project" value="TreeGrafter"/>
</dbReference>
<evidence type="ECO:0000313" key="29">
    <source>
        <dbReference type="Proteomes" id="UP000075809"/>
    </source>
</evidence>
<feature type="domain" description="ERAP1-like C-terminal" evidence="26">
    <location>
        <begin position="2967"/>
        <end position="3165"/>
    </location>
</feature>
<feature type="domain" description="Peptidase M1 membrane alanine aminopeptidase" evidence="25">
    <location>
        <begin position="975"/>
        <end position="1166"/>
    </location>
</feature>
<evidence type="ECO:0000256" key="13">
    <source>
        <dbReference type="ARBA" id="ARBA00022801"/>
    </source>
</evidence>
<evidence type="ECO:0000256" key="16">
    <source>
        <dbReference type="ARBA" id="ARBA00022989"/>
    </source>
</evidence>
<keyword evidence="18" id="KW-0472">Membrane</keyword>
<dbReference type="InterPro" id="IPR050344">
    <property type="entry name" value="Peptidase_M1_aminopeptidases"/>
</dbReference>
<dbReference type="FunFam" id="2.60.40.1730:FF:000013">
    <property type="entry name" value="Aminopeptidase"/>
    <property type="match status" value="1"/>
</dbReference>
<dbReference type="GO" id="GO:0042277">
    <property type="term" value="F:peptide binding"/>
    <property type="evidence" value="ECO:0007669"/>
    <property type="project" value="TreeGrafter"/>
</dbReference>
<evidence type="ECO:0000256" key="9">
    <source>
        <dbReference type="ARBA" id="ARBA00022670"/>
    </source>
</evidence>
<gene>
    <name evidence="28" type="ORF">ALC60_07844</name>
</gene>
<proteinExistence type="inferred from homology"/>
<dbReference type="InterPro" id="IPR014782">
    <property type="entry name" value="Peptidase_M1_dom"/>
</dbReference>
<evidence type="ECO:0000256" key="11">
    <source>
        <dbReference type="ARBA" id="ARBA00022723"/>
    </source>
</evidence>
<feature type="domain" description="Peptidase M1 membrane alanine aminopeptidase" evidence="25">
    <location>
        <begin position="3516"/>
        <end position="3740"/>
    </location>
</feature>
<evidence type="ECO:0000313" key="28">
    <source>
        <dbReference type="EMBL" id="KYQ53114.1"/>
    </source>
</evidence>
<keyword evidence="16" id="KW-1133">Transmembrane helix</keyword>
<keyword evidence="14 23" id="KW-0862">Zinc</keyword>
<comment type="subcellular location">
    <subcellularLocation>
        <location evidence="3">Cell membrane</location>
        <topology evidence="3">Lipid-anchor</topology>
        <topology evidence="3">GPI-anchor</topology>
    </subcellularLocation>
    <subcellularLocation>
        <location evidence="2">Membrane</location>
        <topology evidence="2">Single-pass type II membrane protein</topology>
    </subcellularLocation>
</comment>
<keyword evidence="17" id="KW-0482">Metalloprotease</keyword>
<dbReference type="SUPFAM" id="SSF63737">
    <property type="entry name" value="Leukotriene A4 hydrolase N-terminal domain"/>
    <property type="match status" value="5"/>
</dbReference>
<evidence type="ECO:0000256" key="15">
    <source>
        <dbReference type="ARBA" id="ARBA00022968"/>
    </source>
</evidence>
<reference evidence="28 29" key="1">
    <citation type="submission" date="2015-09" db="EMBL/GenBank/DDBJ databases">
        <title>Trachymyrmex zeteki WGS genome.</title>
        <authorList>
            <person name="Nygaard S."/>
            <person name="Hu H."/>
            <person name="Boomsma J."/>
            <person name="Zhang G."/>
        </authorList>
    </citation>
    <scope>NUCLEOTIDE SEQUENCE [LARGE SCALE GENOMIC DNA]</scope>
    <source>
        <strain evidence="28">Tzet28-1</strain>
        <tissue evidence="28">Whole body</tissue>
    </source>
</reference>
<sequence length="4207" mass="487960">MLILTTCWASYPSSDDVPPQLIEEVLDDYRLPLDVIPFEYDIKLYPIFESNQNNFTFKGESVITLNIMKETDTIIFHAKEINITKNSIKLTYKTEKEITVNVFELKEDINKDFVTLIFKNRIPKTPNAKLSLNYTGKLNDKLRGFYRSSYQNKEGKKIWLATTHFEPVSARQAFPCWDEPQLKAHFTITITVPHKDYKAISNMPEETTVDLKTTFKKTPIISTYLVAFVVSDFTALQNNNGNFRVFAKPTVNESAKEFAFKYGLETLQALKKFTNIDYYGKEQGMLKLDQIAIPDFAAGAMENWGLVTYREFRLLYVENKTTTEEKQYIATIIAHELSHQWFGNLVTCKWWKYIWLNEGFATFFQYYITDKVIPQLYKNEKSWRLMEQFVIKNVQASAFIVDASNKTRALNPETSIQTPTQIRSLFDDIAYKKGASILYMIQGFLSEDVFQEGLRRYLNDHKGKSVDSDDFFKSIQNSNSKKVEECLPKNVTLKQVMDNWVNKPGYPVITVTWDKKLSGTVNITQERFFLVKPAEEDKTQWYVPINYVTEKSPEKVMPTDKKSRWLIPGTNASFDKLDNTKWILFNKDQTGFYRVNYDDSNWQKLASYLKSSSYVIISATNRAQLIDDALNLASTGHLAYKTALQITSYLSHETDYIPWYAAVRAFNYLDSLLIGGKNYTEYHKYVAEKIKSFALKVNYKDWENSTHVDKLAKVLALNTACKYGLEDCNNFVNKKLTDWLDNEKNEDEKKLLPDLRHGIICAGLRNANAQVWNATLQKYKATKDIDEKADILAGLGCATSKETVWKFLALTLEKDSDIDIFAALNSVYAGNAESFDILVEFIIDNIETIHNADKEDNSLLNALLNNLSDRVVTIEQYVQLSLLIHIGQLQDVQKFEVLSTAIYKLTRIKTYRDDIEKWIVNNYDMIWTHFDTTPIMSTYLVAFVVSDYVRVPNADETLNIWCRSALAPHSKLVQEIAQKATDILTKYTNITDKVPKMDHLAVPQLTAGAMENWGLIIYNEKDFVYNEKKDTMFHKLRVAVTAAHEIAHQWFGNVVSPSWWSHVWLNEGFATFFEEYILNESSICFQIFKDWRIMDFFVVKVQQEALHTDVAKKMKPIVFEVKTRKEIDSHFSYSSYGKAPAILRMLQHIVTAKVFRKGIIKYLHKQMLACKIIYIIVFAFVAVDATAIQNSNLNDKEINYRLPNHTKPLFYDLKLNPHLTSDNFTFDGEVLVHIEILKQTRTITLHTKELIIDENASFLKTNTGFDVPTTYNSNNITEFLTLGFDKELSIGHYILYLKFTGILNDKSYGFYRSSYINDTNDIVWFAGTNFMATYARAAFPCWDEPALKASFKIAIKHHRNYTVISNMPISEESEIDESDGKIWTHFEESPIISTKYGAAKPEDLWAALQDAFDESAVSQNKLKIQEVMDTWTEQKGYPLITVTRDQYTRKIKITQEYFRPYEYIEYENKDVRENLINTDITNIKWWVPINFATRTDPNFSSTLATHWLSPKAEELVIDDPRIFMDLTKYLRRETDYTVWFSLFKFLEYTNNYFAYNGGGELLKSYVLDLMNNIVETVGTQDRPNDDYFTKLMKNAILEDACVLDHPACLNEAYTQLIDYLENSMILSNRTSLYKKHWIFCNGIKQANETIWNKSLYMYTNMSEQILHCLGHSKNQTIIEKFLNMTVSEDSPIAKNDIHSIIYSVSSGGFPNIDVVMDFIMNHWDKLTTIVDPVALVHDISWNIVSRKQIQKIKAFLDKLGMEVPQIIKLQEQNIDWIETVMRVSREYLFLCTLITLLCGNVADNSPLYDGTLMRNLDISQNDSIDYRLPTNVKPLSYDIILNPNFKDFTFMGITKIVALVQSPTNTITLHVGNITIQKASLLTYVAEANLPTSYDNITEKFTITLPRILLINTTITISFTYNGILSDNMIGFYRSSYFDENGNLKWLAATQFEATYARHAFPCFDEPSFKANFTLQIAKDNNYEIITNMPLVKSERLIPDGKIWNTFAQSSLMSTYLVAFVIAEFDSFEEVTNSFEFKVWSKPSTIDQTHYALKIGTAALDLFSKKFNQNYTFPKMDMVAVPDFAAGAMENWGLVTYRESRMLYDENESSALAQQDVASVVAHELTHMWFGNLVTPQWWSYLWLSEAFASYFEYFGTAQLEDTWNMTEQFVIDQHQSGLIADGLESSLPIYILSLINDINAKLGYEDKENDDRLTVLLRQDVNNWLCKFDDDDCVNHYTEKYKNWKENATARIKPNERPTAYYVAIRHGTSEDWEFLWKEYVNSNCSTDQMVILKALGYSQNTTILEKYLNSAITNYDTSRIRKQDSTSVFTAVYNSGLLGAEYVLDFVEKYHQQMEEYYGGQSTIATILNGASQRFSTENLVKKFEKFINDHKTDFVSIQKSLEYSLKVAKYELDWYNSYSASITQWLQTYDNLAFRLPNHISPKYYFISLTPHLNSNFTFDGKVIIKADVTQPTNQIILHLSEIEPHEVIVKANQTEVDILTTKFINRYDFYVIYLTNELTNGTKLNIKIKYTGYLNAELRGFYKSSYMSEKGTRWLAASHLEPVNARKMFPCFDEPAMKANFTIQVTVLGNDGYKPISNMAQQKINIIDGRTTYTFFESVPMSTYLVAVLVSDFEFKSGQSNETKLAVYARPNAINQTDYALSVIPQLMNFFEITYNQTYPLSKLYMAALPDFGAGAMENWGLLTYRETSMLYDENHSPITNKQDIRNVIAHEISHQWFGNLVSPLWWKYVWLNEGFARYFEYHAPARAFNDETLESQFVVDQVHSAFKADSSSSTHPMSHDVTTNSEIQSIFDTITYNKGGSILRMVEKTYGTDVFNDALIDYLNKRKYNFATPDHLYESLQLKIDEKGLKDDVKVILDTWTTQSGYPIVNVFVKKNVIIMEQERFVPKEHENTFDDTIWHIPITWALIENSSDYFNTTPKFWLTKKVTKIKKPSDLPSESLLIFNNQQSGFYRVNYNKQYWMKLIDYLKNQDIQNQTIHEINRAALIDDLMNLARADYIDYTTVISAIMYLERENNYFPWRAFFNNLPYLNNRFAGRDIEGIYKECLTSLIKQLYDRFGFEDDTSDDNLTKILRIHIRKWACKLDIADCKLHAAKYFEQKQRSEIIPPNYRDVVYCTAMKMDKTNNNYTFLWNELLREAATEDSQIRYQDSAKVFSSVYDASLVGVEVVIKVIETYYDDILHRNFNDYTKIANIVNALASRLSTYDLYNQYQILLDWLVKREPKFEKSVGSYLTTAKNEFDWYERKVPVIFEALDTLFSNANNTYRLPKTLNPNLYNISLIPYMEEGTFTGKVEIHMTVQENTTLIALNAHKLNILNVEVFRNDSEIKVQNYTTKHIPQQLRIYLSNYVHTNEKIIAKIQFNGILNDEMTGFYRSSYFDNDGVQHWLATTQFEPTYARQAFPCFDEPAFKSNFTINIQRPNNYSSLSNMPLTETKDPKNDSYMWDTFITTNVSMSTYLVAFVVSEFKPAVEPENVTLNVWGRPEVAAYGEYARDIGMKVIDVLQNITDIDYALPKLDLIGIPDFSMGAMENWGLATFREYGLFYDKEETTATYQKYIITVIAHELTHMWFGDLVTCDWWDYIWLNEGFAQYFESVTSDQIFPDYNFMDQFVVYEMHSALSQDATISTHPMTNPVQTPEEIAGIFDYVTYEKSASVLRMMFNAFGEEAHILALRDYLTKRKYLTARPTDLWESFESFVSIPIGNRNASIEELMNSWTNQSGYPVVNATLTNNILKLSQGRFLINRNTSSNESYWIPIDIFVSSDLQTYSDVSLTNKIWLGSEPQNILINSINDWFIVNYKQTGFYRVNYDNSSWHTLIDKLNSKSFEDIHVLNRAQIIDDLFNLARANYVEYDLLIKALAYLENETNHLPWKAFFNGLSYIYRRFEQPENLNEKKNFQEDLNKYVLKLLSKIYNNVGFSERDDDSFLNKLNREMILQWACKLNKTECIQKSVDLFATWRNSSEGFLIHRIPRNARPAVYCTAIKKGSTDDWEFLWTQYLQANFQTEKKIIINALGCSTNKTVLQNYLGKAIEEYNPANATIRRQDVSAVFTSVYSAGPVGVNVTIDFLITNIEKLYQYFGKWDDIADIFTNVASYVSNQDQYNQMVYFIEHNKDQYPSIIRSRLVSALNIVETNSFWFQNNGDKIRKLIISSEGDSNSSTRLKLLNVTLMTVIALISYLLNYY</sequence>
<dbReference type="STRING" id="64791.A0A151WZ03"/>
<keyword evidence="9" id="KW-0645">Protease</keyword>
<dbReference type="FunFam" id="1.10.390.10:FF:000019">
    <property type="entry name" value="Aminopeptidase"/>
    <property type="match status" value="3"/>
</dbReference>
<feature type="site" description="Transition state stabilizer" evidence="24">
    <location>
        <position position="3674"/>
    </location>
</feature>
<dbReference type="InterPro" id="IPR034016">
    <property type="entry name" value="M1_APN-typ"/>
</dbReference>
<evidence type="ECO:0000256" key="4">
    <source>
        <dbReference type="ARBA" id="ARBA00010136"/>
    </source>
</evidence>
<keyword evidence="10" id="KW-0812">Transmembrane</keyword>
<dbReference type="FunFam" id="2.60.40.1910:FF:000008">
    <property type="entry name" value="Aminopeptidase"/>
    <property type="match status" value="1"/>
</dbReference>
<evidence type="ECO:0000256" key="1">
    <source>
        <dbReference type="ARBA" id="ARBA00000098"/>
    </source>
</evidence>
<feature type="binding site" evidence="23">
    <location>
        <position position="3588"/>
    </location>
    <ligand>
        <name>Zn(2+)</name>
        <dbReference type="ChEBI" id="CHEBI:29105"/>
        <note>catalytic</note>
    </ligand>
</feature>
<evidence type="ECO:0000256" key="21">
    <source>
        <dbReference type="ARBA" id="ARBA00023288"/>
    </source>
</evidence>
<dbReference type="PANTHER" id="PTHR11533:SF301">
    <property type="entry name" value="AMINOPEPTIDASE"/>
    <property type="match status" value="1"/>
</dbReference>
<evidence type="ECO:0000256" key="12">
    <source>
        <dbReference type="ARBA" id="ARBA00022729"/>
    </source>
</evidence>
<evidence type="ECO:0000256" key="8">
    <source>
        <dbReference type="ARBA" id="ARBA00022622"/>
    </source>
</evidence>
<dbReference type="Pfam" id="PF17900">
    <property type="entry name" value="Peptidase_M1_N"/>
    <property type="match status" value="5"/>
</dbReference>
<evidence type="ECO:0000256" key="20">
    <source>
        <dbReference type="ARBA" id="ARBA00023180"/>
    </source>
</evidence>